<sequence length="132" mass="15037">MYNKKTIIPGLIIFVLFVTFPVWFNGLDAGPVPKPEMPQGGQKECVLPADEMRASHMQLLNEWRDDVLRDGGRDVVTVAGKEYRKGLQMACMECHTSQEKFCDTCHIYASVKPYCWDCHITPEAATKKKETR</sequence>
<gene>
    <name evidence="2" type="primary">dsrJ</name>
    <name evidence="2" type="ORF">H8E79_05725</name>
</gene>
<dbReference type="NCBIfam" id="NF038038">
    <property type="entry name" value="cytoc_DsrJ"/>
    <property type="match status" value="1"/>
</dbReference>
<dbReference type="InterPro" id="IPR036280">
    <property type="entry name" value="Multihaem_cyt_sf"/>
</dbReference>
<keyword evidence="1" id="KW-0472">Membrane</keyword>
<proteinExistence type="predicted"/>
<dbReference type="SUPFAM" id="SSF48695">
    <property type="entry name" value="Multiheme cytochromes"/>
    <property type="match status" value="1"/>
</dbReference>
<evidence type="ECO:0000313" key="3">
    <source>
        <dbReference type="Proteomes" id="UP000599024"/>
    </source>
</evidence>
<accession>A0A8J6N879</accession>
<dbReference type="AlphaFoldDB" id="A0A8J6N879"/>
<reference evidence="2 3" key="1">
    <citation type="submission" date="2020-08" db="EMBL/GenBank/DDBJ databases">
        <title>Bridging the membrane lipid divide: bacteria of the FCB group superphylum have the potential to synthesize archaeal ether lipids.</title>
        <authorList>
            <person name="Villanueva L."/>
            <person name="Von Meijenfeldt F.A.B."/>
            <person name="Westbye A.B."/>
            <person name="Yadav S."/>
            <person name="Hopmans E.C."/>
            <person name="Dutilh B.E."/>
            <person name="Sinninghe Damste J.S."/>
        </authorList>
    </citation>
    <scope>NUCLEOTIDE SEQUENCE [LARGE SCALE GENOMIC DNA]</scope>
    <source>
        <strain evidence="2">NIOZ-UU81</strain>
    </source>
</reference>
<dbReference type="Proteomes" id="UP000599024">
    <property type="component" value="Unassembled WGS sequence"/>
</dbReference>
<dbReference type="InterPro" id="IPR047668">
    <property type="entry name" value="DsrJ"/>
</dbReference>
<comment type="caution">
    <text evidence="2">The sequence shown here is derived from an EMBL/GenBank/DDBJ whole genome shotgun (WGS) entry which is preliminary data.</text>
</comment>
<evidence type="ECO:0000256" key="1">
    <source>
        <dbReference type="SAM" id="Phobius"/>
    </source>
</evidence>
<protein>
    <submittedName>
        <fullName evidence="2">Sulfate reduction electron transfer complex DsrMKJOP subunit DsrJ</fullName>
    </submittedName>
</protein>
<keyword evidence="1" id="KW-1133">Transmembrane helix</keyword>
<organism evidence="2 3">
    <name type="scientific">Candidatus Desulfatifera sulfidica</name>
    <dbReference type="NCBI Taxonomy" id="2841691"/>
    <lineage>
        <taxon>Bacteria</taxon>
        <taxon>Pseudomonadati</taxon>
        <taxon>Thermodesulfobacteriota</taxon>
        <taxon>Desulfobulbia</taxon>
        <taxon>Desulfobulbales</taxon>
        <taxon>Desulfobulbaceae</taxon>
        <taxon>Candidatus Desulfatifera</taxon>
    </lineage>
</organism>
<feature type="transmembrane region" description="Helical" evidence="1">
    <location>
        <begin position="7"/>
        <end position="24"/>
    </location>
</feature>
<keyword evidence="1" id="KW-0812">Transmembrane</keyword>
<evidence type="ECO:0000313" key="2">
    <source>
        <dbReference type="EMBL" id="MBC8208648.1"/>
    </source>
</evidence>
<name>A0A8J6N879_9BACT</name>
<dbReference type="EMBL" id="JACNLK010000047">
    <property type="protein sequence ID" value="MBC8208648.1"/>
    <property type="molecule type" value="Genomic_DNA"/>
</dbReference>